<evidence type="ECO:0000313" key="4">
    <source>
        <dbReference type="EMBL" id="RAK60598.1"/>
    </source>
</evidence>
<dbReference type="InterPro" id="IPR029069">
    <property type="entry name" value="HotDog_dom_sf"/>
</dbReference>
<dbReference type="GO" id="GO:0047617">
    <property type="term" value="F:fatty acyl-CoA hydrolase activity"/>
    <property type="evidence" value="ECO:0007669"/>
    <property type="project" value="InterPro"/>
</dbReference>
<comment type="similarity">
    <text evidence="1">Belongs to the thioesterase PaaI family.</text>
</comment>
<dbReference type="EMBL" id="QFYP01000001">
    <property type="protein sequence ID" value="RAK60598.1"/>
    <property type="molecule type" value="Genomic_DNA"/>
</dbReference>
<dbReference type="SUPFAM" id="SSF54637">
    <property type="entry name" value="Thioesterase/thiol ester dehydrase-isomerase"/>
    <property type="match status" value="1"/>
</dbReference>
<keyword evidence="2" id="KW-0378">Hydrolase</keyword>
<dbReference type="InterPro" id="IPR006683">
    <property type="entry name" value="Thioestr_dom"/>
</dbReference>
<proteinExistence type="inferred from homology"/>
<dbReference type="RefSeq" id="WP_111457891.1">
    <property type="nucleotide sequence ID" value="NZ_QFYP01000001.1"/>
</dbReference>
<dbReference type="Pfam" id="PF03061">
    <property type="entry name" value="4HBT"/>
    <property type="match status" value="1"/>
</dbReference>
<dbReference type="Proteomes" id="UP000249842">
    <property type="component" value="Unassembled WGS sequence"/>
</dbReference>
<dbReference type="CDD" id="cd03443">
    <property type="entry name" value="PaaI_thioesterase"/>
    <property type="match status" value="1"/>
</dbReference>
<evidence type="ECO:0000256" key="1">
    <source>
        <dbReference type="ARBA" id="ARBA00008324"/>
    </source>
</evidence>
<gene>
    <name evidence="4" type="ORF">DJ021_12675</name>
</gene>
<evidence type="ECO:0000313" key="5">
    <source>
        <dbReference type="Proteomes" id="UP000249842"/>
    </source>
</evidence>
<dbReference type="OrthoDB" id="9813282at2"/>
<dbReference type="AlphaFoldDB" id="A0A328B6E0"/>
<dbReference type="NCBIfam" id="TIGR00369">
    <property type="entry name" value="unchar_dom_1"/>
    <property type="match status" value="1"/>
</dbReference>
<dbReference type="PANTHER" id="PTHR21660:SF1">
    <property type="entry name" value="ACYL-COENZYME A THIOESTERASE 13"/>
    <property type="match status" value="1"/>
</dbReference>
<feature type="domain" description="Thioesterase" evidence="3">
    <location>
        <begin position="47"/>
        <end position="121"/>
    </location>
</feature>
<evidence type="ECO:0000256" key="2">
    <source>
        <dbReference type="ARBA" id="ARBA00022801"/>
    </source>
</evidence>
<sequence>MPATALDHLPRPPCAELLGWRLLDARPADGWVRIGFEGRPEFLNPAGYIQGGLLAAMLDDTMGPAVFIHTEGALYTASIDFNVSFMAPASPGPLFGEGQVVRLGKSIGFVEARLLDPAGDLIARATSSVRLIPAAKALGGPS</sequence>
<dbReference type="PANTHER" id="PTHR21660">
    <property type="entry name" value="THIOESTERASE SUPERFAMILY MEMBER-RELATED"/>
    <property type="match status" value="1"/>
</dbReference>
<name>A0A328B6E0_9CAUL</name>
<organism evidence="4 5">
    <name type="scientific">Phenylobacterium hankyongense</name>
    <dbReference type="NCBI Taxonomy" id="1813876"/>
    <lineage>
        <taxon>Bacteria</taxon>
        <taxon>Pseudomonadati</taxon>
        <taxon>Pseudomonadota</taxon>
        <taxon>Alphaproteobacteria</taxon>
        <taxon>Caulobacterales</taxon>
        <taxon>Caulobacteraceae</taxon>
        <taxon>Phenylobacterium</taxon>
    </lineage>
</organism>
<reference evidence="5" key="1">
    <citation type="submission" date="2018-05" db="EMBL/GenBank/DDBJ databases">
        <authorList>
            <person name="Li X."/>
        </authorList>
    </citation>
    <scope>NUCLEOTIDE SEQUENCE [LARGE SCALE GENOMIC DNA]</scope>
    <source>
        <strain evidence="5">HKS-05</strain>
    </source>
</reference>
<dbReference type="Gene3D" id="3.10.129.10">
    <property type="entry name" value="Hotdog Thioesterase"/>
    <property type="match status" value="1"/>
</dbReference>
<keyword evidence="5" id="KW-1185">Reference proteome</keyword>
<protein>
    <submittedName>
        <fullName evidence="4">Phenylacetic acid degradation protein</fullName>
    </submittedName>
</protein>
<accession>A0A328B6E0</accession>
<evidence type="ECO:0000259" key="3">
    <source>
        <dbReference type="Pfam" id="PF03061"/>
    </source>
</evidence>
<dbReference type="InterPro" id="IPR003736">
    <property type="entry name" value="PAAI_dom"/>
</dbReference>
<dbReference type="InterPro" id="IPR039298">
    <property type="entry name" value="ACOT13"/>
</dbReference>
<comment type="caution">
    <text evidence="4">The sequence shown here is derived from an EMBL/GenBank/DDBJ whole genome shotgun (WGS) entry which is preliminary data.</text>
</comment>